<accession>A0A0R2X9F0</accession>
<protein>
    <submittedName>
        <fullName evidence="9">23S rRNA (Adenine(2503)-C2)-methyltransferase</fullName>
    </submittedName>
</protein>
<dbReference type="InterPro" id="IPR040072">
    <property type="entry name" value="Methyltransferase_A"/>
</dbReference>
<evidence type="ECO:0000313" key="10">
    <source>
        <dbReference type="Proteomes" id="UP000051220"/>
    </source>
</evidence>
<dbReference type="Pfam" id="PF04055">
    <property type="entry name" value="Radical_SAM"/>
    <property type="match status" value="1"/>
</dbReference>
<comment type="cofactor">
    <cofactor evidence="1">
        <name>[4Fe-4S] cluster</name>
        <dbReference type="ChEBI" id="CHEBI:49883"/>
    </cofactor>
</comment>
<feature type="non-terminal residue" evidence="9">
    <location>
        <position position="250"/>
    </location>
</feature>
<keyword evidence="2" id="KW-0004">4Fe-4S</keyword>
<dbReference type="InterPro" id="IPR048641">
    <property type="entry name" value="RlmN_N"/>
</dbReference>
<gene>
    <name evidence="9" type="ORF">ABS33_06330</name>
</gene>
<reference evidence="9 10" key="1">
    <citation type="submission" date="2015-10" db="EMBL/GenBank/DDBJ databases">
        <title>Metagenome-Assembled Genomes uncover a global brackish microbiome.</title>
        <authorList>
            <person name="Hugerth L.W."/>
            <person name="Larsson J."/>
            <person name="Alneberg J."/>
            <person name="Lindh M.V."/>
            <person name="Legrand C."/>
            <person name="Pinhassi J."/>
            <person name="Andersson A.F."/>
        </authorList>
    </citation>
    <scope>NUCLEOTIDE SEQUENCE [LARGE SCALE GENOMIC DNA]</scope>
    <source>
        <strain evidence="9">BACL9 MAG-120924-bin69</strain>
    </source>
</reference>
<dbReference type="SFLD" id="SFLDS00029">
    <property type="entry name" value="Radical_SAM"/>
    <property type="match status" value="1"/>
</dbReference>
<dbReference type="CDD" id="cd01335">
    <property type="entry name" value="Radical_SAM"/>
    <property type="match status" value="1"/>
</dbReference>
<evidence type="ECO:0000256" key="1">
    <source>
        <dbReference type="ARBA" id="ARBA00001966"/>
    </source>
</evidence>
<dbReference type="GO" id="GO:0008168">
    <property type="term" value="F:methyltransferase activity"/>
    <property type="evidence" value="ECO:0007669"/>
    <property type="project" value="UniProtKB-KW"/>
</dbReference>
<dbReference type="EMBL" id="LIDN01000240">
    <property type="protein sequence ID" value="KRP32527.1"/>
    <property type="molecule type" value="Genomic_DNA"/>
</dbReference>
<comment type="caution">
    <text evidence="9">The sequence shown here is derived from an EMBL/GenBank/DDBJ whole genome shotgun (WGS) entry which is preliminary data.</text>
</comment>
<keyword evidence="6" id="KW-0408">Iron</keyword>
<dbReference type="InterPro" id="IPR007197">
    <property type="entry name" value="rSAM"/>
</dbReference>
<sequence>MANESKMLPLLLDQPVTAWDLPPDQPYREKQIRTWVLQRFVSSYDEMTDLSLPLRTSLAARFRLRAAEPVTIQGSEDTTRKFLWKLGDGSFIESVLIPATPGKEGNRSSRLTLCVSSQVGCAYGCRFCASGIDGWRRNLTTAEIIGQVIEASRIAGRRPDNLVFMGMGEPLANLANLLPALDLLISPANLGMGARHVTISTSGLAPQIEELAYHPLQFRLALSLHAASDVIRDKIMPVNKRFPLGRLLEA</sequence>
<evidence type="ECO:0000256" key="2">
    <source>
        <dbReference type="ARBA" id="ARBA00022485"/>
    </source>
</evidence>
<dbReference type="Pfam" id="PF21016">
    <property type="entry name" value="RlmN_N"/>
    <property type="match status" value="1"/>
</dbReference>
<dbReference type="GO" id="GO:0070475">
    <property type="term" value="P:rRNA base methylation"/>
    <property type="evidence" value="ECO:0007669"/>
    <property type="project" value="TreeGrafter"/>
</dbReference>
<dbReference type="PROSITE" id="PS51918">
    <property type="entry name" value="RADICAL_SAM"/>
    <property type="match status" value="1"/>
</dbReference>
<evidence type="ECO:0000313" key="9">
    <source>
        <dbReference type="EMBL" id="KRP32527.1"/>
    </source>
</evidence>
<dbReference type="Gene3D" id="3.20.20.70">
    <property type="entry name" value="Aldolase class I"/>
    <property type="match status" value="1"/>
</dbReference>
<dbReference type="InterPro" id="IPR013785">
    <property type="entry name" value="Aldolase_TIM"/>
</dbReference>
<dbReference type="InterPro" id="IPR058240">
    <property type="entry name" value="rSAM_sf"/>
</dbReference>
<keyword evidence="4" id="KW-0949">S-adenosyl-L-methionine</keyword>
<dbReference type="Proteomes" id="UP000051220">
    <property type="component" value="Unassembled WGS sequence"/>
</dbReference>
<dbReference type="Gene3D" id="1.10.150.530">
    <property type="match status" value="1"/>
</dbReference>
<evidence type="ECO:0000256" key="6">
    <source>
        <dbReference type="ARBA" id="ARBA00023004"/>
    </source>
</evidence>
<evidence type="ECO:0000256" key="3">
    <source>
        <dbReference type="ARBA" id="ARBA00022552"/>
    </source>
</evidence>
<evidence type="ECO:0000256" key="7">
    <source>
        <dbReference type="ARBA" id="ARBA00023014"/>
    </source>
</evidence>
<organism evidence="9 10">
    <name type="scientific">Verrucomicrobia subdivision 6 bacterium BACL9 MAG-120924-bin69</name>
    <dbReference type="NCBI Taxonomy" id="1655635"/>
    <lineage>
        <taxon>Bacteria</taxon>
        <taxon>Pseudomonadati</taxon>
        <taxon>Verrucomicrobiota</taxon>
        <taxon>Verrucomicrobiia</taxon>
        <taxon>Verrucomicrobiales</taxon>
        <taxon>Verrucomicrobia subdivision 6</taxon>
    </lineage>
</organism>
<name>A0A0R2X9F0_9BACT</name>
<dbReference type="GO" id="GO:0051539">
    <property type="term" value="F:4 iron, 4 sulfur cluster binding"/>
    <property type="evidence" value="ECO:0007669"/>
    <property type="project" value="UniProtKB-KW"/>
</dbReference>
<keyword evidence="5" id="KW-0479">Metal-binding</keyword>
<keyword evidence="3" id="KW-0698">rRNA processing</keyword>
<evidence type="ECO:0000256" key="5">
    <source>
        <dbReference type="ARBA" id="ARBA00022723"/>
    </source>
</evidence>
<keyword evidence="9" id="KW-0808">Transferase</keyword>
<keyword evidence="7" id="KW-0411">Iron-sulfur</keyword>
<evidence type="ECO:0000256" key="4">
    <source>
        <dbReference type="ARBA" id="ARBA00022691"/>
    </source>
</evidence>
<dbReference type="SUPFAM" id="SSF102114">
    <property type="entry name" value="Radical SAM enzymes"/>
    <property type="match status" value="1"/>
</dbReference>
<evidence type="ECO:0000259" key="8">
    <source>
        <dbReference type="PROSITE" id="PS51918"/>
    </source>
</evidence>
<feature type="domain" description="Radical SAM core" evidence="8">
    <location>
        <begin position="107"/>
        <end position="250"/>
    </location>
</feature>
<dbReference type="AlphaFoldDB" id="A0A0R2X9F0"/>
<dbReference type="GO" id="GO:0046872">
    <property type="term" value="F:metal ion binding"/>
    <property type="evidence" value="ECO:0007669"/>
    <property type="project" value="UniProtKB-KW"/>
</dbReference>
<dbReference type="PANTHER" id="PTHR30544:SF5">
    <property type="entry name" value="RADICAL SAM CORE DOMAIN-CONTAINING PROTEIN"/>
    <property type="match status" value="1"/>
</dbReference>
<dbReference type="GO" id="GO:0030488">
    <property type="term" value="P:tRNA methylation"/>
    <property type="evidence" value="ECO:0007669"/>
    <property type="project" value="TreeGrafter"/>
</dbReference>
<keyword evidence="9" id="KW-0489">Methyltransferase</keyword>
<dbReference type="PANTHER" id="PTHR30544">
    <property type="entry name" value="23S RRNA METHYLTRANSFERASE"/>
    <property type="match status" value="1"/>
</dbReference>
<proteinExistence type="predicted"/>